<keyword evidence="7" id="KW-0547">Nucleotide-binding</keyword>
<keyword evidence="4" id="KW-0963">Cytoplasm</keyword>
<dbReference type="GO" id="GO:0005829">
    <property type="term" value="C:cytosol"/>
    <property type="evidence" value="ECO:0007669"/>
    <property type="project" value="UniProtKB-SubCell"/>
</dbReference>
<dbReference type="CDD" id="cd00009">
    <property type="entry name" value="AAA"/>
    <property type="match status" value="1"/>
</dbReference>
<dbReference type="GO" id="GO:0016887">
    <property type="term" value="F:ATP hydrolysis activity"/>
    <property type="evidence" value="ECO:0007669"/>
    <property type="project" value="InterPro"/>
</dbReference>
<protein>
    <recommendedName>
        <fullName evidence="14">Peroxisomal ATPase PEX1</fullName>
    </recommendedName>
    <alternativeName>
        <fullName evidence="13">Peroxin-1</fullName>
    </alternativeName>
</protein>
<dbReference type="Gene3D" id="3.40.50.300">
    <property type="entry name" value="P-loop containing nucleotide triphosphate hydrolases"/>
    <property type="match status" value="2"/>
</dbReference>
<evidence type="ECO:0000256" key="10">
    <source>
        <dbReference type="ARBA" id="ARBA00022927"/>
    </source>
</evidence>
<dbReference type="InterPro" id="IPR015342">
    <property type="entry name" value="PEX1-N_C-lobe"/>
</dbReference>
<keyword evidence="5" id="KW-0962">Peroxisome biogenesis</keyword>
<evidence type="ECO:0000313" key="20">
    <source>
        <dbReference type="Proteomes" id="UP001152888"/>
    </source>
</evidence>
<dbReference type="InterPro" id="IPR050168">
    <property type="entry name" value="AAA_ATPase_domain"/>
</dbReference>
<proteinExistence type="inferred from homology"/>
<dbReference type="Proteomes" id="UP001152888">
    <property type="component" value="Unassembled WGS sequence"/>
</dbReference>
<evidence type="ECO:0000256" key="16">
    <source>
        <dbReference type="ARBA" id="ARBA00048778"/>
    </source>
</evidence>
<dbReference type="InterPro" id="IPR027417">
    <property type="entry name" value="P-loop_NTPase"/>
</dbReference>
<keyword evidence="11" id="KW-0472">Membrane</keyword>
<comment type="catalytic activity">
    <reaction evidence="16">
        <text>ATP + H2O = ADP + phosphate + H(+)</text>
        <dbReference type="Rhea" id="RHEA:13065"/>
        <dbReference type="ChEBI" id="CHEBI:15377"/>
        <dbReference type="ChEBI" id="CHEBI:15378"/>
        <dbReference type="ChEBI" id="CHEBI:30616"/>
        <dbReference type="ChEBI" id="CHEBI:43474"/>
        <dbReference type="ChEBI" id="CHEBI:456216"/>
    </reaction>
    <physiologicalReaction direction="left-to-right" evidence="16">
        <dbReference type="Rhea" id="RHEA:13066"/>
    </physiologicalReaction>
</comment>
<keyword evidence="12" id="KW-0576">Peroxisome</keyword>
<keyword evidence="20" id="KW-1185">Reference proteome</keyword>
<dbReference type="GO" id="GO:0005778">
    <property type="term" value="C:peroxisomal membrane"/>
    <property type="evidence" value="ECO:0007669"/>
    <property type="project" value="UniProtKB-SubCell"/>
</dbReference>
<sequence length="966" mass="109308">MSQRSFTVKYLTSKDCFVYISSACRIFATGTCIQLTHNGNQTGYFSVKSSNAVSEEFDIGISGLYAKCLGIKENTSVLASEVQIPAIKTVKVIPTSKSDYEILEGFSDVVQNILLSQIQVLYTGQCFIVWIGNNLHVTVYVGDIAPVSPGTIGFLTEVDIDPDSNNITKPKADIQKMEKSKKISSDLSKLRKMLGCYEIECDEMLGKFLSYKYDLVCRMVQTSRLPFLEKIQDHCHAFNVFFSKSYVPKEWAENSVSKPLVCHLKLLSNEPTSQKSFYVKLLFLEDIYPELNLDIGKHLFVHDNIFHHLKSKLGARVVLKTVQESYQINKIEILTKRMNLSKVVEKFKEHLAKYSDSVIVLNKGMIFEIEKDIAVSLNFDPPDSGFCLIDNNFVRQCKYDSQEDYIKIESEKEEPVHHIIEDVGNFDTIVQSAMDIFSGADAFGNVLIIGQQGTGKSSLLRAIQHKVQQYPKYMHIKMIKCKSIKGKTMDSLERLFQNIFHELVLHQPSLLVIDDLHVMCENIKDDESAPNAIYFNRISEMFHNFLKPYITKHVIGICATSESLEKLNKNMYSSRGSHVFKNVFTISELDKQDRQTIMKHLLQNYKIVDIEFDELSVKTDGFVFQDMVNFCEKVIYEGLKHSEDDERVEITMENCEKALENTCILSLENVNLHSPGDRDFSHIGGLHDVKQILVETLLWPVKYPQIFADAPLRLQSGLLLYGPPGTGKTMLAGAAAKQCRLRIVTVKGPELLSKYIGASEQAVRDVFQKAQRAKPCILFFDEFDSLAPRRGHDNTGVTDRVVNQFLTQLDGIESLVGVCVLAATSRPDLLDPALLRPGRLDRQILCPLPNKAERLEILKVISKNLDLAADVDLEEIAKSTEHFSGADLQSLMYTAQMFTVDVVDGNEAVSNPNMLFITQEYLRMALKRTRPSLPSHERLKYDRIYEKFHKGAAVQDFEAGKKATLA</sequence>
<evidence type="ECO:0000256" key="7">
    <source>
        <dbReference type="ARBA" id="ARBA00022741"/>
    </source>
</evidence>
<dbReference type="InterPro" id="IPR003960">
    <property type="entry name" value="ATPase_AAA_CS"/>
</dbReference>
<dbReference type="InterPro" id="IPR041569">
    <property type="entry name" value="AAA_lid_3"/>
</dbReference>
<dbReference type="GO" id="GO:0005524">
    <property type="term" value="F:ATP binding"/>
    <property type="evidence" value="ECO:0007669"/>
    <property type="project" value="UniProtKB-KW"/>
</dbReference>
<keyword evidence="8" id="KW-0378">Hydrolase</keyword>
<evidence type="ECO:0000259" key="18">
    <source>
        <dbReference type="SMART" id="SM00382"/>
    </source>
</evidence>
<evidence type="ECO:0000256" key="9">
    <source>
        <dbReference type="ARBA" id="ARBA00022840"/>
    </source>
</evidence>
<evidence type="ECO:0000256" key="3">
    <source>
        <dbReference type="ARBA" id="ARBA00022448"/>
    </source>
</evidence>
<dbReference type="SMART" id="SM00382">
    <property type="entry name" value="AAA"/>
    <property type="match status" value="2"/>
</dbReference>
<dbReference type="SUPFAM" id="SSF52540">
    <property type="entry name" value="P-loop containing nucleoside triphosphate hydrolases"/>
    <property type="match status" value="2"/>
</dbReference>
<evidence type="ECO:0000256" key="8">
    <source>
        <dbReference type="ARBA" id="ARBA00022801"/>
    </source>
</evidence>
<reference evidence="19" key="1">
    <citation type="submission" date="2022-03" db="EMBL/GenBank/DDBJ databases">
        <authorList>
            <person name="Sayadi A."/>
        </authorList>
    </citation>
    <scope>NUCLEOTIDE SEQUENCE</scope>
</reference>
<keyword evidence="10" id="KW-0653">Protein transport</keyword>
<keyword evidence="3" id="KW-0813">Transport</keyword>
<evidence type="ECO:0000256" key="13">
    <source>
        <dbReference type="ARBA" id="ARBA00032509"/>
    </source>
</evidence>
<dbReference type="AlphaFoldDB" id="A0A9P0KT52"/>
<dbReference type="Pfam" id="PF09262">
    <property type="entry name" value="PEX-1N"/>
    <property type="match status" value="1"/>
</dbReference>
<evidence type="ECO:0000256" key="2">
    <source>
        <dbReference type="ARBA" id="ARBA00006914"/>
    </source>
</evidence>
<dbReference type="PANTHER" id="PTHR23077:SF12">
    <property type="entry name" value="PEROXISOMAL ATPASE PEX1"/>
    <property type="match status" value="1"/>
</dbReference>
<dbReference type="FunFam" id="1.10.8.60:FF:000105">
    <property type="entry name" value="PeRoXisome assembly factor"/>
    <property type="match status" value="1"/>
</dbReference>
<feature type="domain" description="AAA+ ATPase" evidence="18">
    <location>
        <begin position="442"/>
        <end position="584"/>
    </location>
</feature>
<evidence type="ECO:0000256" key="6">
    <source>
        <dbReference type="ARBA" id="ARBA00022737"/>
    </source>
</evidence>
<organism evidence="19 20">
    <name type="scientific">Acanthoscelides obtectus</name>
    <name type="common">Bean weevil</name>
    <name type="synonym">Bruchus obtectus</name>
    <dbReference type="NCBI Taxonomy" id="200917"/>
    <lineage>
        <taxon>Eukaryota</taxon>
        <taxon>Metazoa</taxon>
        <taxon>Ecdysozoa</taxon>
        <taxon>Arthropoda</taxon>
        <taxon>Hexapoda</taxon>
        <taxon>Insecta</taxon>
        <taxon>Pterygota</taxon>
        <taxon>Neoptera</taxon>
        <taxon>Endopterygota</taxon>
        <taxon>Coleoptera</taxon>
        <taxon>Polyphaga</taxon>
        <taxon>Cucujiformia</taxon>
        <taxon>Chrysomeloidea</taxon>
        <taxon>Chrysomelidae</taxon>
        <taxon>Bruchinae</taxon>
        <taxon>Bruchini</taxon>
        <taxon>Acanthoscelides</taxon>
    </lineage>
</organism>
<evidence type="ECO:0000256" key="4">
    <source>
        <dbReference type="ARBA" id="ARBA00022490"/>
    </source>
</evidence>
<evidence type="ECO:0000256" key="15">
    <source>
        <dbReference type="ARBA" id="ARBA00046271"/>
    </source>
</evidence>
<comment type="caution">
    <text evidence="19">The sequence shown here is derived from an EMBL/GenBank/DDBJ whole genome shotgun (WGS) entry which is preliminary data.</text>
</comment>
<dbReference type="EMBL" id="CAKOFQ010006884">
    <property type="protein sequence ID" value="CAH1979789.1"/>
    <property type="molecule type" value="Genomic_DNA"/>
</dbReference>
<dbReference type="CDD" id="cd19526">
    <property type="entry name" value="RecA-like_PEX1_r2"/>
    <property type="match status" value="1"/>
</dbReference>
<evidence type="ECO:0000256" key="1">
    <source>
        <dbReference type="ARBA" id="ARBA00004514"/>
    </source>
</evidence>
<dbReference type="PROSITE" id="PS00674">
    <property type="entry name" value="AAA"/>
    <property type="match status" value="1"/>
</dbReference>
<evidence type="ECO:0000256" key="5">
    <source>
        <dbReference type="ARBA" id="ARBA00022593"/>
    </source>
</evidence>
<dbReference type="PANTHER" id="PTHR23077">
    <property type="entry name" value="AAA-FAMILY ATPASE"/>
    <property type="match status" value="1"/>
</dbReference>
<comment type="similarity">
    <text evidence="2">Belongs to the AAA ATPase family.</text>
</comment>
<evidence type="ECO:0000256" key="14">
    <source>
        <dbReference type="ARBA" id="ARBA00034532"/>
    </source>
</evidence>
<name>A0A9P0KT52_ACAOB</name>
<dbReference type="OrthoDB" id="8173462at2759"/>
<evidence type="ECO:0000256" key="12">
    <source>
        <dbReference type="ARBA" id="ARBA00023140"/>
    </source>
</evidence>
<evidence type="ECO:0000256" key="17">
    <source>
        <dbReference type="ARBA" id="ARBA00064205"/>
    </source>
</evidence>
<gene>
    <name evidence="19" type="ORF">ACAOBT_LOCUS13630</name>
</gene>
<comment type="subcellular location">
    <subcellularLocation>
        <location evidence="1">Cytoplasm</location>
        <location evidence="1">Cytosol</location>
    </subcellularLocation>
    <subcellularLocation>
        <location evidence="15">Peroxisome membrane</location>
    </subcellularLocation>
</comment>
<evidence type="ECO:0000313" key="19">
    <source>
        <dbReference type="EMBL" id="CAH1979789.1"/>
    </source>
</evidence>
<dbReference type="Gene3D" id="3.10.330.10">
    <property type="match status" value="1"/>
</dbReference>
<dbReference type="InterPro" id="IPR003959">
    <property type="entry name" value="ATPase_AAA_core"/>
</dbReference>
<keyword evidence="6" id="KW-0677">Repeat</keyword>
<accession>A0A9P0KT52</accession>
<dbReference type="Pfam" id="PF17862">
    <property type="entry name" value="AAA_lid_3"/>
    <property type="match status" value="1"/>
</dbReference>
<dbReference type="InterPro" id="IPR003593">
    <property type="entry name" value="AAA+_ATPase"/>
</dbReference>
<dbReference type="Pfam" id="PF00004">
    <property type="entry name" value="AAA"/>
    <property type="match status" value="2"/>
</dbReference>
<dbReference type="SUPFAM" id="SSF54585">
    <property type="entry name" value="Cdc48 domain 2-like"/>
    <property type="match status" value="1"/>
</dbReference>
<keyword evidence="9" id="KW-0067">ATP-binding</keyword>
<evidence type="ECO:0000256" key="11">
    <source>
        <dbReference type="ARBA" id="ARBA00023136"/>
    </source>
</evidence>
<feature type="domain" description="AAA+ ATPase" evidence="18">
    <location>
        <begin position="714"/>
        <end position="850"/>
    </location>
</feature>
<dbReference type="Gene3D" id="1.10.8.60">
    <property type="match status" value="2"/>
</dbReference>
<dbReference type="GO" id="GO:0016558">
    <property type="term" value="P:protein import into peroxisome matrix"/>
    <property type="evidence" value="ECO:0007669"/>
    <property type="project" value="TreeGrafter"/>
</dbReference>
<dbReference type="FunFam" id="3.40.50.300:FF:000149">
    <property type="entry name" value="Nuclear valosin-containing protein-like"/>
    <property type="match status" value="1"/>
</dbReference>
<dbReference type="InterPro" id="IPR029067">
    <property type="entry name" value="CDC48_domain_2-like_sf"/>
</dbReference>
<comment type="subunit">
    <text evidence="17">Interacts with PEX6; forming the PEX1-PEX6 AAA ATPase complex, which is composed of a heterohexamer formed by a trimer of PEX1-PEX6 dimers.</text>
</comment>